<dbReference type="Gene3D" id="1.20.1250.20">
    <property type="entry name" value="MFS general substrate transporter like domains"/>
    <property type="match status" value="1"/>
</dbReference>
<comment type="caution">
    <text evidence="9">The sequence shown here is derived from an EMBL/GenBank/DDBJ whole genome shotgun (WGS) entry which is preliminary data.</text>
</comment>
<dbReference type="AlphaFoldDB" id="A0A482UF71"/>
<dbReference type="CDD" id="cd17489">
    <property type="entry name" value="MFS_YfcJ_like"/>
    <property type="match status" value="1"/>
</dbReference>
<sequence>MDTGTTTPTRLNLSIIFIVCFNFMSYVANGLPLAVLPGFVLKDLGFGTVLAGIVIGTQYVSTLLSRPLAGVLADRFGAKWAVIVGLTGLALCGVLTTVAIVMHASPWLSVSILIGARIIQGIASAMISTPCCTWAIGLYGNAHTARVMSWNGIAAYGGIAVGAPLGVLISDQFNLASIGLFIVLLGLLALLLAAVRRPAPLLRGERLPFFDVFWSVTPNGLALACSSAGFGSLTAFIALYFDSLGWANAAWCLTGFGVAFIITRLVTPNVVVRFGGYAIVTVCLLIQGLGLLLVWLAPSPEVAILGASLTGMGVSWVYPGLAVETLARTPDANRNSALSALSLFFDLAVGLAGPLMGLAAASLGLGQVFLGSALLSGVGFILVVFLRGRHQRHPLLVR</sequence>
<dbReference type="NCBIfam" id="NF003477">
    <property type="entry name" value="PRK05122.1"/>
    <property type="match status" value="1"/>
</dbReference>
<proteinExistence type="predicted"/>
<dbReference type="GO" id="GO:0005886">
    <property type="term" value="C:plasma membrane"/>
    <property type="evidence" value="ECO:0007669"/>
    <property type="project" value="UniProtKB-SubCell"/>
</dbReference>
<evidence type="ECO:0000256" key="3">
    <source>
        <dbReference type="ARBA" id="ARBA00022475"/>
    </source>
</evidence>
<feature type="transmembrane region" description="Helical" evidence="7">
    <location>
        <begin position="246"/>
        <end position="267"/>
    </location>
</feature>
<evidence type="ECO:0000313" key="9">
    <source>
        <dbReference type="EMBL" id="RYJ59955.1"/>
    </source>
</evidence>
<evidence type="ECO:0000256" key="6">
    <source>
        <dbReference type="ARBA" id="ARBA00023136"/>
    </source>
</evidence>
<dbReference type="InterPro" id="IPR050171">
    <property type="entry name" value="MFS_Transporters"/>
</dbReference>
<protein>
    <submittedName>
        <fullName evidence="9">MFS transporter</fullName>
    </submittedName>
</protein>
<dbReference type="InterPro" id="IPR036259">
    <property type="entry name" value="MFS_trans_sf"/>
</dbReference>
<dbReference type="PROSITE" id="PS50850">
    <property type="entry name" value="MFS"/>
    <property type="match status" value="1"/>
</dbReference>
<dbReference type="InterPro" id="IPR011701">
    <property type="entry name" value="MFS"/>
</dbReference>
<keyword evidence="6 7" id="KW-0472">Membrane</keyword>
<gene>
    <name evidence="9" type="ORF">EJA06_020975</name>
</gene>
<feature type="domain" description="Major facilitator superfamily (MFS) profile" evidence="8">
    <location>
        <begin position="172"/>
        <end position="398"/>
    </location>
</feature>
<organism evidence="9 10">
    <name type="scientific">Pseudomonas songnenensis</name>
    <dbReference type="NCBI Taxonomy" id="1176259"/>
    <lineage>
        <taxon>Bacteria</taxon>
        <taxon>Pseudomonadati</taxon>
        <taxon>Pseudomonadota</taxon>
        <taxon>Gammaproteobacteria</taxon>
        <taxon>Pseudomonadales</taxon>
        <taxon>Pseudomonadaceae</taxon>
        <taxon>Pseudomonas</taxon>
    </lineage>
</organism>
<evidence type="ECO:0000256" key="5">
    <source>
        <dbReference type="ARBA" id="ARBA00022989"/>
    </source>
</evidence>
<dbReference type="EMBL" id="RWYU02000010">
    <property type="protein sequence ID" value="RYJ59955.1"/>
    <property type="molecule type" value="Genomic_DNA"/>
</dbReference>
<dbReference type="InterPro" id="IPR020846">
    <property type="entry name" value="MFS_dom"/>
</dbReference>
<keyword evidence="3" id="KW-1003">Cell membrane</keyword>
<dbReference type="GO" id="GO:0022857">
    <property type="term" value="F:transmembrane transporter activity"/>
    <property type="evidence" value="ECO:0007669"/>
    <property type="project" value="InterPro"/>
</dbReference>
<feature type="transmembrane region" description="Helical" evidence="7">
    <location>
        <begin position="302"/>
        <end position="326"/>
    </location>
</feature>
<dbReference type="Proteomes" id="UP000282800">
    <property type="component" value="Unassembled WGS sequence"/>
</dbReference>
<dbReference type="PANTHER" id="PTHR23517:SF13">
    <property type="entry name" value="MAJOR FACILITATOR SUPERFAMILY MFS_1"/>
    <property type="match status" value="1"/>
</dbReference>
<evidence type="ECO:0000259" key="8">
    <source>
        <dbReference type="PROSITE" id="PS50850"/>
    </source>
</evidence>
<name>A0A482UF71_9PSED</name>
<evidence type="ECO:0000256" key="7">
    <source>
        <dbReference type="SAM" id="Phobius"/>
    </source>
</evidence>
<feature type="transmembrane region" description="Helical" evidence="7">
    <location>
        <begin position="175"/>
        <end position="195"/>
    </location>
</feature>
<feature type="transmembrane region" description="Helical" evidence="7">
    <location>
        <begin position="274"/>
        <end position="296"/>
    </location>
</feature>
<comment type="subcellular location">
    <subcellularLocation>
        <location evidence="1">Cell membrane</location>
        <topology evidence="1">Multi-pass membrane protein</topology>
    </subcellularLocation>
</comment>
<feature type="transmembrane region" description="Helical" evidence="7">
    <location>
        <begin position="338"/>
        <end position="361"/>
    </location>
</feature>
<evidence type="ECO:0000256" key="4">
    <source>
        <dbReference type="ARBA" id="ARBA00022692"/>
    </source>
</evidence>
<feature type="transmembrane region" description="Helical" evidence="7">
    <location>
        <begin position="107"/>
        <end position="136"/>
    </location>
</feature>
<feature type="transmembrane region" description="Helical" evidence="7">
    <location>
        <begin position="76"/>
        <end position="101"/>
    </location>
</feature>
<feature type="transmembrane region" description="Helical" evidence="7">
    <location>
        <begin position="44"/>
        <end position="64"/>
    </location>
</feature>
<evidence type="ECO:0000256" key="2">
    <source>
        <dbReference type="ARBA" id="ARBA00022448"/>
    </source>
</evidence>
<reference evidence="9 10" key="1">
    <citation type="submission" date="2019-01" db="EMBL/GenBank/DDBJ databases">
        <title>High-quality draft genome of. Pseudomonas songnenensis str. L103, a full-fledged denitrifier isolated from 100 meters deep aquifer in a heavily nitrogen fertilized agricultural area.</title>
        <authorList>
            <person name="Liu M."/>
            <person name="Liu B."/>
        </authorList>
    </citation>
    <scope>NUCLEOTIDE SEQUENCE [LARGE SCALE GENOMIC DNA]</scope>
    <source>
        <strain evidence="9 10">L103</strain>
    </source>
</reference>
<feature type="transmembrane region" description="Helical" evidence="7">
    <location>
        <begin position="216"/>
        <end position="240"/>
    </location>
</feature>
<feature type="transmembrane region" description="Helical" evidence="7">
    <location>
        <begin position="12"/>
        <end position="32"/>
    </location>
</feature>
<evidence type="ECO:0000313" key="10">
    <source>
        <dbReference type="Proteomes" id="UP000282800"/>
    </source>
</evidence>
<dbReference type="PANTHER" id="PTHR23517">
    <property type="entry name" value="RESISTANCE PROTEIN MDTM, PUTATIVE-RELATED-RELATED"/>
    <property type="match status" value="1"/>
</dbReference>
<keyword evidence="4 7" id="KW-0812">Transmembrane</keyword>
<keyword evidence="5 7" id="KW-1133">Transmembrane helix</keyword>
<evidence type="ECO:0000256" key="1">
    <source>
        <dbReference type="ARBA" id="ARBA00004651"/>
    </source>
</evidence>
<feature type="transmembrane region" description="Helical" evidence="7">
    <location>
        <begin position="148"/>
        <end position="169"/>
    </location>
</feature>
<dbReference type="SUPFAM" id="SSF103473">
    <property type="entry name" value="MFS general substrate transporter"/>
    <property type="match status" value="1"/>
</dbReference>
<dbReference type="Pfam" id="PF07690">
    <property type="entry name" value="MFS_1"/>
    <property type="match status" value="1"/>
</dbReference>
<dbReference type="RefSeq" id="WP_126190580.1">
    <property type="nucleotide sequence ID" value="NZ_RWYU02000010.1"/>
</dbReference>
<accession>A0A482UF71</accession>
<feature type="transmembrane region" description="Helical" evidence="7">
    <location>
        <begin position="367"/>
        <end position="386"/>
    </location>
</feature>
<dbReference type="OrthoDB" id="322544at2"/>
<keyword evidence="2" id="KW-0813">Transport</keyword>